<reference evidence="7 8" key="1">
    <citation type="journal article" date="2013" name="PLoS ONE">
        <title>Genomic and secretomic analyses reveal unique features of the lignocellulolytic enzyme system of Penicillium decumbens.</title>
        <authorList>
            <person name="Liu G."/>
            <person name="Zhang L."/>
            <person name="Wei X."/>
            <person name="Zou G."/>
            <person name="Qin Y."/>
            <person name="Ma L."/>
            <person name="Li J."/>
            <person name="Zheng H."/>
            <person name="Wang S."/>
            <person name="Wang C."/>
            <person name="Xun L."/>
            <person name="Zhao G.-P."/>
            <person name="Zhou Z."/>
            <person name="Qu Y."/>
        </authorList>
    </citation>
    <scope>NUCLEOTIDE SEQUENCE [LARGE SCALE GENOMIC DNA]</scope>
    <source>
        <strain evidence="8">114-2 / CGMCC 5302</strain>
    </source>
</reference>
<dbReference type="Pfam" id="PF02900">
    <property type="entry name" value="LigB"/>
    <property type="match status" value="1"/>
</dbReference>
<dbReference type="GO" id="GO:0016702">
    <property type="term" value="F:oxidoreductase activity, acting on single donors with incorporation of molecular oxygen, incorporation of two atoms of oxygen"/>
    <property type="evidence" value="ECO:0007669"/>
    <property type="project" value="UniProtKB-ARBA"/>
</dbReference>
<dbReference type="InterPro" id="IPR014436">
    <property type="entry name" value="Extradiol_dOase_DODA"/>
</dbReference>
<evidence type="ECO:0000256" key="4">
    <source>
        <dbReference type="ARBA" id="ARBA00022833"/>
    </source>
</evidence>
<dbReference type="Gene3D" id="3.40.830.10">
    <property type="entry name" value="LigB-like"/>
    <property type="match status" value="1"/>
</dbReference>
<protein>
    <recommendedName>
        <fullName evidence="6">Extradiol ring-cleavage dioxygenase class III enzyme subunit B domain-containing protein</fullName>
    </recommendedName>
</protein>
<feature type="domain" description="Extradiol ring-cleavage dioxygenase class III enzyme subunit B" evidence="6">
    <location>
        <begin position="90"/>
        <end position="333"/>
    </location>
</feature>
<organism evidence="7 8">
    <name type="scientific">Penicillium oxalicum (strain 114-2 / CGMCC 5302)</name>
    <name type="common">Penicillium decumbens</name>
    <dbReference type="NCBI Taxonomy" id="933388"/>
    <lineage>
        <taxon>Eukaryota</taxon>
        <taxon>Fungi</taxon>
        <taxon>Dikarya</taxon>
        <taxon>Ascomycota</taxon>
        <taxon>Pezizomycotina</taxon>
        <taxon>Eurotiomycetes</taxon>
        <taxon>Eurotiomycetidae</taxon>
        <taxon>Eurotiales</taxon>
        <taxon>Aspergillaceae</taxon>
        <taxon>Penicillium</taxon>
    </lineage>
</organism>
<dbReference type="GO" id="GO:0008270">
    <property type="term" value="F:zinc ion binding"/>
    <property type="evidence" value="ECO:0007669"/>
    <property type="project" value="InterPro"/>
</dbReference>
<dbReference type="HOGENOM" id="CLU_046582_1_0_1"/>
<keyword evidence="5" id="KW-0560">Oxidoreductase</keyword>
<evidence type="ECO:0000313" key="7">
    <source>
        <dbReference type="EMBL" id="EPS28517.1"/>
    </source>
</evidence>
<evidence type="ECO:0000256" key="1">
    <source>
        <dbReference type="ARBA" id="ARBA00001947"/>
    </source>
</evidence>
<dbReference type="PANTHER" id="PTHR30096">
    <property type="entry name" value="4,5-DOPA DIOXYGENASE EXTRADIOL-LIKE PROTEIN"/>
    <property type="match status" value="1"/>
</dbReference>
<dbReference type="AlphaFoldDB" id="S8B280"/>
<dbReference type="CDD" id="cd07363">
    <property type="entry name" value="45_DOPA_Dioxygenase"/>
    <property type="match status" value="1"/>
</dbReference>
<keyword evidence="8" id="KW-1185">Reference proteome</keyword>
<dbReference type="PANTHER" id="PTHR30096:SF0">
    <property type="entry name" value="4,5-DOPA DIOXYGENASE EXTRADIOL-LIKE PROTEIN"/>
    <property type="match status" value="1"/>
</dbReference>
<dbReference type="eggNOG" id="ENOG502QS66">
    <property type="taxonomic scope" value="Eukaryota"/>
</dbReference>
<keyword evidence="3" id="KW-0479">Metal-binding</keyword>
<dbReference type="SUPFAM" id="SSF53213">
    <property type="entry name" value="LigB-like"/>
    <property type="match status" value="1"/>
</dbReference>
<dbReference type="OrthoDB" id="7396853at2759"/>
<evidence type="ECO:0000256" key="2">
    <source>
        <dbReference type="ARBA" id="ARBA00007581"/>
    </source>
</evidence>
<gene>
    <name evidence="7" type="ORF">PDE_03463</name>
</gene>
<accession>S8B280</accession>
<dbReference type="PhylomeDB" id="S8B280"/>
<comment type="cofactor">
    <cofactor evidence="1">
        <name>Zn(2+)</name>
        <dbReference type="ChEBI" id="CHEBI:29105"/>
    </cofactor>
</comment>
<evidence type="ECO:0000256" key="3">
    <source>
        <dbReference type="ARBA" id="ARBA00022723"/>
    </source>
</evidence>
<dbReference type="InterPro" id="IPR004183">
    <property type="entry name" value="Xdiol_dOase_suB"/>
</dbReference>
<evidence type="ECO:0000256" key="5">
    <source>
        <dbReference type="ARBA" id="ARBA00023002"/>
    </source>
</evidence>
<comment type="similarity">
    <text evidence="2">Belongs to the DODA-type extradiol aromatic ring-opening dioxygenase family.</text>
</comment>
<name>S8B280_PENO1</name>
<dbReference type="EMBL" id="KB644411">
    <property type="protein sequence ID" value="EPS28517.1"/>
    <property type="molecule type" value="Genomic_DNA"/>
</dbReference>
<sequence length="359" mass="39848">MFFGSPRQSSPSQHPPKSTYSKNRRLVIYSVLVSVLLALVLASSSENTANLSALRRFLGTFSRATTGSESVPGPTNCRNQSKIKMKTPIYFLSHGGPNIMYDVHHPVYNELGKIGREITTKVKPSAVVVFSAHWQGDRNTIYVNTAERTDLIYDFYGFPSHYYQEKYPNKGSATVAQRVLDALNDAGIDAKGVERGLDHGVWASFKCAFEPDSNPLNVPIVQVSLFDTEDPTQHVRLGQAVSRLREENILIIVSGMAVHNLRDFRFAFGNPHPLPYAVSFDEALKDAVTKSPAERERALVDLLKRPDARQAHPSFEHLLPIYVGAGAAGEDTGKRLWTMPEGSMSWAQFRFGEVGTAEH</sequence>
<proteinExistence type="inferred from homology"/>
<dbReference type="STRING" id="933388.S8B280"/>
<keyword evidence="4" id="KW-0862">Zinc</keyword>
<dbReference type="GO" id="GO:0008198">
    <property type="term" value="F:ferrous iron binding"/>
    <property type="evidence" value="ECO:0007669"/>
    <property type="project" value="InterPro"/>
</dbReference>
<evidence type="ECO:0000313" key="8">
    <source>
        <dbReference type="Proteomes" id="UP000019376"/>
    </source>
</evidence>
<evidence type="ECO:0000259" key="6">
    <source>
        <dbReference type="Pfam" id="PF02900"/>
    </source>
</evidence>
<dbReference type="Proteomes" id="UP000019376">
    <property type="component" value="Unassembled WGS sequence"/>
</dbReference>